<evidence type="ECO:0000313" key="6">
    <source>
        <dbReference type="EMBL" id="BBI52488.1"/>
    </source>
</evidence>
<sequence>MEIIIVIAVALLFGAIISYNRIMYAFNRVEQGWAGVLVQERQILRTLPALLEQVKDYQEYEQDTQERLTRIRENLDGLFNRSVPNEIDSVALKDAQREGAELIRGLRFTVENYPELQASEVVRGYMRELSELEDNLAAALRIFNAQVASFNSRIDTFPNNMVNTIAPRKQRIQVFLIPRLPLPLSTAPTFKKGCNRHGTNHFSPHLSSQHG</sequence>
<accession>A0ABM7GKY1</accession>
<evidence type="ECO:0000256" key="5">
    <source>
        <dbReference type="ARBA" id="ARBA00023136"/>
    </source>
</evidence>
<evidence type="ECO:0000256" key="2">
    <source>
        <dbReference type="ARBA" id="ARBA00008854"/>
    </source>
</evidence>
<protein>
    <submittedName>
        <fullName evidence="6">Protein LemA</fullName>
    </submittedName>
</protein>
<keyword evidence="5" id="KW-0472">Membrane</keyword>
<evidence type="ECO:0000313" key="7">
    <source>
        <dbReference type="Proteomes" id="UP000289555"/>
    </source>
</evidence>
<reference evidence="7" key="1">
    <citation type="journal article" date="2019" name="Microbiol. Resour. Announc.">
        <title>Complete Genome Sequence of Halomonas olivaria, a Moderately Halophilic Bacterium Isolated from Olive Processing Effluents, Obtained by Nanopore Sequencing.</title>
        <authorList>
            <person name="Nagata S."/>
            <person name="Ii K.M."/>
            <person name="Tsukimi T."/>
            <person name="Miura M.C."/>
            <person name="Galipon J."/>
            <person name="Arakawa K."/>
        </authorList>
    </citation>
    <scope>NUCLEOTIDE SEQUENCE [LARGE SCALE GENOMIC DNA]</scope>
    <source>
        <strain evidence="7">TYRC17</strain>
    </source>
</reference>
<gene>
    <name evidence="6" type="ORF">HORIV_49090</name>
</gene>
<keyword evidence="7" id="KW-1185">Reference proteome</keyword>
<dbReference type="PANTHER" id="PTHR34478:SF1">
    <property type="entry name" value="PROTEIN LEMA"/>
    <property type="match status" value="1"/>
</dbReference>
<evidence type="ECO:0000256" key="1">
    <source>
        <dbReference type="ARBA" id="ARBA00004167"/>
    </source>
</evidence>
<keyword evidence="3" id="KW-0812">Transmembrane</keyword>
<proteinExistence type="inferred from homology"/>
<dbReference type="Proteomes" id="UP000289555">
    <property type="component" value="Chromosome"/>
</dbReference>
<evidence type="ECO:0000256" key="4">
    <source>
        <dbReference type="ARBA" id="ARBA00022989"/>
    </source>
</evidence>
<dbReference type="InterPro" id="IPR023353">
    <property type="entry name" value="LemA-like_dom_sf"/>
</dbReference>
<dbReference type="SUPFAM" id="SSF140478">
    <property type="entry name" value="LemA-like"/>
    <property type="match status" value="1"/>
</dbReference>
<name>A0ABM7GKY1_9GAMM</name>
<dbReference type="EMBL" id="AP019416">
    <property type="protein sequence ID" value="BBI52488.1"/>
    <property type="molecule type" value="Genomic_DNA"/>
</dbReference>
<organism evidence="6 7">
    <name type="scientific">Vreelandella olivaria</name>
    <dbReference type="NCBI Taxonomy" id="390919"/>
    <lineage>
        <taxon>Bacteria</taxon>
        <taxon>Pseudomonadati</taxon>
        <taxon>Pseudomonadota</taxon>
        <taxon>Gammaproteobacteria</taxon>
        <taxon>Oceanospirillales</taxon>
        <taxon>Halomonadaceae</taxon>
        <taxon>Vreelandella</taxon>
    </lineage>
</organism>
<dbReference type="Pfam" id="PF04011">
    <property type="entry name" value="LemA"/>
    <property type="match status" value="1"/>
</dbReference>
<keyword evidence="4" id="KW-1133">Transmembrane helix</keyword>
<evidence type="ECO:0000256" key="3">
    <source>
        <dbReference type="ARBA" id="ARBA00022692"/>
    </source>
</evidence>
<comment type="similarity">
    <text evidence="2">Belongs to the LemA family.</text>
</comment>
<dbReference type="InterPro" id="IPR007156">
    <property type="entry name" value="MamQ_LemA"/>
</dbReference>
<comment type="subcellular location">
    <subcellularLocation>
        <location evidence="1">Membrane</location>
        <topology evidence="1">Single-pass membrane protein</topology>
    </subcellularLocation>
</comment>
<dbReference type="PANTHER" id="PTHR34478">
    <property type="entry name" value="PROTEIN LEMA"/>
    <property type="match status" value="1"/>
</dbReference>
<dbReference type="Gene3D" id="1.20.1440.20">
    <property type="entry name" value="LemA-like domain"/>
    <property type="match status" value="1"/>
</dbReference>